<dbReference type="InterPro" id="IPR005135">
    <property type="entry name" value="Endo/exonuclease/phosphatase"/>
</dbReference>
<evidence type="ECO:0000313" key="2">
    <source>
        <dbReference type="Proteomes" id="UP001152795"/>
    </source>
</evidence>
<name>A0A6S7GHC5_PARCT</name>
<dbReference type="SUPFAM" id="SSF56672">
    <property type="entry name" value="DNA/RNA polymerases"/>
    <property type="match status" value="1"/>
</dbReference>
<reference evidence="1" key="1">
    <citation type="submission" date="2020-04" db="EMBL/GenBank/DDBJ databases">
        <authorList>
            <person name="Alioto T."/>
            <person name="Alioto T."/>
            <person name="Gomez Garrido J."/>
        </authorList>
    </citation>
    <scope>NUCLEOTIDE SEQUENCE</scope>
    <source>
        <strain evidence="1">A484AB</strain>
    </source>
</reference>
<organism evidence="1 2">
    <name type="scientific">Paramuricea clavata</name>
    <name type="common">Red gorgonian</name>
    <name type="synonym">Violescent sea-whip</name>
    <dbReference type="NCBI Taxonomy" id="317549"/>
    <lineage>
        <taxon>Eukaryota</taxon>
        <taxon>Metazoa</taxon>
        <taxon>Cnidaria</taxon>
        <taxon>Anthozoa</taxon>
        <taxon>Octocorallia</taxon>
        <taxon>Malacalcyonacea</taxon>
        <taxon>Plexauridae</taxon>
        <taxon>Paramuricea</taxon>
    </lineage>
</organism>
<dbReference type="InterPro" id="IPR036691">
    <property type="entry name" value="Endo/exonu/phosph_ase_sf"/>
</dbReference>
<sequence length="717" mass="80875">MCLWSSIYLLMAGDICPQPGPDDVTQLGLDIKSRGLSVIHLNVRSLRSKLDELKVRLRDSKSIDVLTFSETWLHPNISDEEIQIPGYTSLRHDRTGKTGGGVIIYCRNGLTFITRDELKNSNESVWVQINRNKCKPLVIGCVYRPPDQPIDNFIDNFNTSLNGIEQDFDKIVLGDFNIDFTKNANSPHKRMLKRITNLNDLSQLIELPTRVTENSQSLIDLIFTNVQHRIKEQGVIPIGLSDHFLTYCVFKCGVVRTSPKIIEFRSFKTYNKDAFVKDLTTVPWHVAFNNPENVNDCVYAWNKLFTDVMNDHAPIKTRRSSRPPTPWMTSEIAKLISDRDFYLKKAKRDKSSNHWVKYKNLRNDVHRHIEKAKSDYYTNILHECRGDSAKLWKAFNQVLPAKLTPTFSSLKVDDITYTTAKSIADGFNTFFVSVGNKLAECFSHCSEESGSLGTCNSTFTIAPVTSEFVSKCIIQLKSNKATGLDKISARMIKDAVSVITPSLTKLFNLSIQEKVFPNNWKSARIIPIYKSGDKQNPSNYRPISILPTISKILEKAIHKQLSAFLDDNDLLSTSQFGFRLNSNTVLATAQFTDKVLQSMDAGELTGTVFIDLAKAFDTVNHGILLRKLHLLGADDHACEWFKSFLSERSQVTVYNNAQSETAKISIGVAQGSILGPLLFVIYVNDLPNVLESCHVTLFADDTVLYCSSKCPKLLQQN</sequence>
<dbReference type="CDD" id="cd01650">
    <property type="entry name" value="RT_nLTR_like"/>
    <property type="match status" value="1"/>
</dbReference>
<dbReference type="InterPro" id="IPR000477">
    <property type="entry name" value="RT_dom"/>
</dbReference>
<dbReference type="PANTHER" id="PTHR47510:SF3">
    <property type="entry name" value="ENDO_EXONUCLEASE_PHOSPHATASE DOMAIN-CONTAINING PROTEIN"/>
    <property type="match status" value="1"/>
</dbReference>
<keyword evidence="2" id="KW-1185">Reference proteome</keyword>
<dbReference type="Proteomes" id="UP001152795">
    <property type="component" value="Unassembled WGS sequence"/>
</dbReference>
<gene>
    <name evidence="1" type="ORF">PACLA_8A064578</name>
</gene>
<dbReference type="Gene3D" id="3.60.10.10">
    <property type="entry name" value="Endonuclease/exonuclease/phosphatase"/>
    <property type="match status" value="1"/>
</dbReference>
<dbReference type="OrthoDB" id="5987064at2759"/>
<dbReference type="Pfam" id="PF00078">
    <property type="entry name" value="RVT_1"/>
    <property type="match status" value="1"/>
</dbReference>
<dbReference type="PANTHER" id="PTHR47510">
    <property type="entry name" value="REVERSE TRANSCRIPTASE DOMAIN-CONTAINING PROTEIN"/>
    <property type="match status" value="1"/>
</dbReference>
<dbReference type="PROSITE" id="PS50878">
    <property type="entry name" value="RT_POL"/>
    <property type="match status" value="1"/>
</dbReference>
<dbReference type="EMBL" id="CACRXK020001710">
    <property type="protein sequence ID" value="CAB3990703.1"/>
    <property type="molecule type" value="Genomic_DNA"/>
</dbReference>
<dbReference type="SUPFAM" id="SSF56219">
    <property type="entry name" value="DNase I-like"/>
    <property type="match status" value="1"/>
</dbReference>
<evidence type="ECO:0000313" key="1">
    <source>
        <dbReference type="EMBL" id="CAB3990703.1"/>
    </source>
</evidence>
<proteinExistence type="predicted"/>
<dbReference type="Pfam" id="PF03372">
    <property type="entry name" value="Exo_endo_phos"/>
    <property type="match status" value="1"/>
</dbReference>
<comment type="caution">
    <text evidence="1">The sequence shown here is derived from an EMBL/GenBank/DDBJ whole genome shotgun (WGS) entry which is preliminary data.</text>
</comment>
<protein>
    <submittedName>
        <fullName evidence="1">Uncharacterized protein</fullName>
    </submittedName>
</protein>
<dbReference type="GO" id="GO:0003824">
    <property type="term" value="F:catalytic activity"/>
    <property type="evidence" value="ECO:0007669"/>
    <property type="project" value="InterPro"/>
</dbReference>
<dbReference type="InterPro" id="IPR043502">
    <property type="entry name" value="DNA/RNA_pol_sf"/>
</dbReference>
<dbReference type="AlphaFoldDB" id="A0A6S7GHC5"/>
<accession>A0A6S7GHC5</accession>